<dbReference type="Gene3D" id="3.30.200.20">
    <property type="entry name" value="Phosphorylase Kinase, domain 1"/>
    <property type="match status" value="1"/>
</dbReference>
<dbReference type="CDD" id="cd05157">
    <property type="entry name" value="ETNK_euk"/>
    <property type="match status" value="1"/>
</dbReference>
<protein>
    <recommendedName>
        <fullName evidence="3">ethanolamine kinase</fullName>
        <ecNumber evidence="3">2.7.1.82</ecNumber>
    </recommendedName>
</protein>
<dbReference type="PANTHER" id="PTHR22603:SF66">
    <property type="entry name" value="ETHANOLAMINE KINASE"/>
    <property type="match status" value="1"/>
</dbReference>
<dbReference type="GO" id="GO:0004305">
    <property type="term" value="F:ethanolamine kinase activity"/>
    <property type="evidence" value="ECO:0007669"/>
    <property type="project" value="UniProtKB-EC"/>
</dbReference>
<evidence type="ECO:0000256" key="4">
    <source>
        <dbReference type="SAM" id="MobiDB-lite"/>
    </source>
</evidence>
<evidence type="ECO:0000256" key="2">
    <source>
        <dbReference type="ARBA" id="ARBA00038211"/>
    </source>
</evidence>
<accession>A0A7S1VY27</accession>
<name>A0A7S1VY27_9STRA</name>
<dbReference type="EMBL" id="HBGN01002094">
    <property type="protein sequence ID" value="CAD9314995.1"/>
    <property type="molecule type" value="Transcribed_RNA"/>
</dbReference>
<reference evidence="5" key="1">
    <citation type="submission" date="2021-01" db="EMBL/GenBank/DDBJ databases">
        <authorList>
            <person name="Corre E."/>
            <person name="Pelletier E."/>
            <person name="Niang G."/>
            <person name="Scheremetjew M."/>
            <person name="Finn R."/>
            <person name="Kale V."/>
            <person name="Holt S."/>
            <person name="Cochrane G."/>
            <person name="Meng A."/>
            <person name="Brown T."/>
            <person name="Cohen L."/>
        </authorList>
    </citation>
    <scope>NUCLEOTIDE SEQUENCE</scope>
    <source>
        <strain evidence="5">Pop2</strain>
    </source>
</reference>
<sequence length="420" mass="46184">MAPSDFINTRETAISSSSPSPTFSAIVDNRPYYPNLFVNVKDESTIRYAAAVIVAGIQNEKLSEKEEESLNVSVVSGGITNALFRVSGVSTLGGGDDDVLVRVFGAEGMIDRDVETSTFAALASASIAPPYYGRFSNGRIEGFLPNYSTLSTPQLSDPAISNQIASSLAKLHCEFSVPSYLSSFHNASKPGMWDQLHSWLDQALSITKFKTEEDDNRASLLQIDQFKDELRFLEKEVVPSDAAVVFCHNDLLAGNIMVGGGDKNGESTIQFVDFEYGGINYVSFDIANHFNEFAGGTADGVPDYSLFPDEERRREFIAVYISTSRAGATDKAKTGSNNEHACDNAAEEEKKLTEEEEVQMLLSEVDAFVMANHLYWGMWGVNQAAAEGCDEFDYLLYAKNRFAQYFVCKEEALKKIKNNS</sequence>
<dbReference type="PANTHER" id="PTHR22603">
    <property type="entry name" value="CHOLINE/ETHANOALAMINE KINASE"/>
    <property type="match status" value="1"/>
</dbReference>
<dbReference type="GO" id="GO:0005737">
    <property type="term" value="C:cytoplasm"/>
    <property type="evidence" value="ECO:0007669"/>
    <property type="project" value="TreeGrafter"/>
</dbReference>
<dbReference type="Gene3D" id="3.90.1200.10">
    <property type="match status" value="1"/>
</dbReference>
<dbReference type="InterPro" id="IPR011009">
    <property type="entry name" value="Kinase-like_dom_sf"/>
</dbReference>
<dbReference type="AlphaFoldDB" id="A0A7S1VY27"/>
<dbReference type="Pfam" id="PF01633">
    <property type="entry name" value="Choline_kinase"/>
    <property type="match status" value="1"/>
</dbReference>
<proteinExistence type="inferred from homology"/>
<evidence type="ECO:0000313" key="5">
    <source>
        <dbReference type="EMBL" id="CAD9314995.1"/>
    </source>
</evidence>
<dbReference type="GO" id="GO:0006646">
    <property type="term" value="P:phosphatidylethanolamine biosynthetic process"/>
    <property type="evidence" value="ECO:0007669"/>
    <property type="project" value="TreeGrafter"/>
</dbReference>
<feature type="region of interest" description="Disordered" evidence="4">
    <location>
        <begin position="1"/>
        <end position="20"/>
    </location>
</feature>
<evidence type="ECO:0000256" key="3">
    <source>
        <dbReference type="ARBA" id="ARBA00038874"/>
    </source>
</evidence>
<dbReference type="EC" id="2.7.1.82" evidence="3"/>
<gene>
    <name evidence="5" type="ORF">DBRI1063_LOCUS1401</name>
</gene>
<dbReference type="SUPFAM" id="SSF56112">
    <property type="entry name" value="Protein kinase-like (PK-like)"/>
    <property type="match status" value="1"/>
</dbReference>
<comment type="similarity">
    <text evidence="2">Belongs to the choline/ethanolamine kinase family.</text>
</comment>
<evidence type="ECO:0000256" key="1">
    <source>
        <dbReference type="ARBA" id="ARBA00037883"/>
    </source>
</evidence>
<feature type="compositionally biased region" description="Polar residues" evidence="4">
    <location>
        <begin position="1"/>
        <end position="11"/>
    </location>
</feature>
<comment type="pathway">
    <text evidence="1">Phospholipid metabolism; phosphatidylethanolamine biosynthesis; phosphatidylethanolamine from ethanolamine: step 1/3.</text>
</comment>
<organism evidence="5">
    <name type="scientific">Ditylum brightwellii</name>
    <dbReference type="NCBI Taxonomy" id="49249"/>
    <lineage>
        <taxon>Eukaryota</taxon>
        <taxon>Sar</taxon>
        <taxon>Stramenopiles</taxon>
        <taxon>Ochrophyta</taxon>
        <taxon>Bacillariophyta</taxon>
        <taxon>Mediophyceae</taxon>
        <taxon>Lithodesmiophycidae</taxon>
        <taxon>Lithodesmiales</taxon>
        <taxon>Lithodesmiaceae</taxon>
        <taxon>Ditylum</taxon>
    </lineage>
</organism>